<protein>
    <submittedName>
        <fullName evidence="1">Unnamed protein product</fullName>
    </submittedName>
</protein>
<comment type="caution">
    <text evidence="1">The sequence shown here is derived from an EMBL/GenBank/DDBJ whole genome shotgun (WGS) entry which is preliminary data.</text>
</comment>
<dbReference type="AlphaFoldDB" id="A0A9W6YVW2"/>
<evidence type="ECO:0000313" key="2">
    <source>
        <dbReference type="Proteomes" id="UP001165063"/>
    </source>
</evidence>
<evidence type="ECO:0000313" key="1">
    <source>
        <dbReference type="EMBL" id="GMG39386.1"/>
    </source>
</evidence>
<keyword evidence="2" id="KW-1185">Reference proteome</keyword>
<proteinExistence type="predicted"/>
<name>A0A9W6YVW2_AMBMO</name>
<reference evidence="1" key="1">
    <citation type="submission" date="2023-04" db="EMBL/GenBank/DDBJ databases">
        <title>Ambrosiozyma monospora NBRC 1965.</title>
        <authorList>
            <person name="Ichikawa N."/>
            <person name="Sato H."/>
            <person name="Tonouchi N."/>
        </authorList>
    </citation>
    <scope>NUCLEOTIDE SEQUENCE</scope>
    <source>
        <strain evidence="1">NBRC 1965</strain>
    </source>
</reference>
<gene>
    <name evidence="1" type="ORF">Amon01_000529900</name>
</gene>
<sequence length="440" mass="50900">MLYIETTIQFPTSIRQIIISYSLKQVNIKENFTLFAIFFSSNEIVIPKIKIITGPHWTVISSPCFTEFTVAYRRIDDYVELIKSSTFIKLISIDKSYHPELKWLYSMAHETIIPGLKDTYDDKRCLFNSRSLVSLHRMSHNTVIHFCDCVLPKLREIKYVSIEVFGYISNNKIRQLIAEVPDVVIYFNYSIELATQLKKFERKPNVKIIYESVIIFNDEKVTGYDIRFLKQSRIEKLVLQGYGIQVAHLNCNLLPRQMNVGKLEVKGAQIKELPFLHISVEILEIKCADSGSLKGAMLHCDLRRLNNVKRLYFEGCIDQFSFEHFPVSVVSLGLFLHGFKIDLTSKAILPPRLKSLFLQHLDFIQCLNFSHCKDLVKLTVCTDSKFPVTSTHPNWDLIPDTITTIELKIDNVTYNKQDIPSFGMAIPDRINPVERKDFTV</sequence>
<dbReference type="EMBL" id="BSXU01002876">
    <property type="protein sequence ID" value="GMG39386.1"/>
    <property type="molecule type" value="Genomic_DNA"/>
</dbReference>
<dbReference type="Proteomes" id="UP001165063">
    <property type="component" value="Unassembled WGS sequence"/>
</dbReference>
<accession>A0A9W6YVW2</accession>
<organism evidence="1 2">
    <name type="scientific">Ambrosiozyma monospora</name>
    <name type="common">Yeast</name>
    <name type="synonym">Endomycopsis monosporus</name>
    <dbReference type="NCBI Taxonomy" id="43982"/>
    <lineage>
        <taxon>Eukaryota</taxon>
        <taxon>Fungi</taxon>
        <taxon>Dikarya</taxon>
        <taxon>Ascomycota</taxon>
        <taxon>Saccharomycotina</taxon>
        <taxon>Pichiomycetes</taxon>
        <taxon>Pichiales</taxon>
        <taxon>Pichiaceae</taxon>
        <taxon>Ambrosiozyma</taxon>
    </lineage>
</organism>